<gene>
    <name evidence="4" type="ORF">EGT74_12335</name>
</gene>
<dbReference type="Proteomes" id="UP000278351">
    <property type="component" value="Unassembled WGS sequence"/>
</dbReference>
<accession>A0A3N4Q9N4</accession>
<comment type="caution">
    <text evidence="4">The sequence shown here is derived from an EMBL/GenBank/DDBJ whole genome shotgun (WGS) entry which is preliminary data.</text>
</comment>
<reference evidence="4 5" key="1">
    <citation type="submission" date="2018-11" db="EMBL/GenBank/DDBJ databases">
        <title>Chitinophaga lutea sp.nov., isolate from arsenic contaminated soil.</title>
        <authorList>
            <person name="Zong Y."/>
        </authorList>
    </citation>
    <scope>NUCLEOTIDE SEQUENCE [LARGE SCALE GENOMIC DNA]</scope>
    <source>
        <strain evidence="4 5">ZY74</strain>
    </source>
</reference>
<dbReference type="InterPro" id="IPR046582">
    <property type="entry name" value="DUF6630"/>
</dbReference>
<evidence type="ECO:0000313" key="4">
    <source>
        <dbReference type="EMBL" id="RPE14251.1"/>
    </source>
</evidence>
<dbReference type="AlphaFoldDB" id="A0A3N4Q9N4"/>
<keyword evidence="2" id="KW-0472">Membrane</keyword>
<evidence type="ECO:0000313" key="5">
    <source>
        <dbReference type="Proteomes" id="UP000278351"/>
    </source>
</evidence>
<evidence type="ECO:0000256" key="1">
    <source>
        <dbReference type="SAM" id="MobiDB-lite"/>
    </source>
</evidence>
<keyword evidence="2" id="KW-1133">Transmembrane helix</keyword>
<dbReference type="EMBL" id="RPDH01000001">
    <property type="protein sequence ID" value="RPE14251.1"/>
    <property type="molecule type" value="Genomic_DNA"/>
</dbReference>
<keyword evidence="5" id="KW-1185">Reference proteome</keyword>
<feature type="region of interest" description="Disordered" evidence="1">
    <location>
        <begin position="56"/>
        <end position="79"/>
    </location>
</feature>
<proteinExistence type="predicted"/>
<organism evidence="4 5">
    <name type="scientific">Chitinophaga lutea</name>
    <dbReference type="NCBI Taxonomy" id="2488634"/>
    <lineage>
        <taxon>Bacteria</taxon>
        <taxon>Pseudomonadati</taxon>
        <taxon>Bacteroidota</taxon>
        <taxon>Chitinophagia</taxon>
        <taxon>Chitinophagales</taxon>
        <taxon>Chitinophagaceae</taxon>
        <taxon>Chitinophaga</taxon>
    </lineage>
</organism>
<name>A0A3N4Q9N4_9BACT</name>
<sequence length="237" mass="27241">MNTLMGNRLYFLIGLALVIGGYAAGHYFGLNAKYWFGYAGVLAFYAWCKNEFSGSPWRKRKVSSPPPLPERPEPDLPPLTEAAKEGYRELVRRCLPLREQHWLFPYIDALKDHTNDPEYSTLNVLMNHLNDQECEWLLGIDRDAPLEDLEWRLNLALRDNYQLSVAFPQASDFPPGSTVSSDGVLDAFDKPLREHGLQMGFMRTELEEYVIMLHRVADRDKVDKAVQQTGHGYYELT</sequence>
<keyword evidence="2" id="KW-0812">Transmembrane</keyword>
<feature type="transmembrane region" description="Helical" evidence="2">
    <location>
        <begin position="9"/>
        <end position="28"/>
    </location>
</feature>
<evidence type="ECO:0000256" key="2">
    <source>
        <dbReference type="SAM" id="Phobius"/>
    </source>
</evidence>
<feature type="domain" description="DUF6630" evidence="3">
    <location>
        <begin position="113"/>
        <end position="233"/>
    </location>
</feature>
<protein>
    <recommendedName>
        <fullName evidence="3">DUF6630 domain-containing protein</fullName>
    </recommendedName>
</protein>
<dbReference type="Pfam" id="PF20335">
    <property type="entry name" value="DUF6630"/>
    <property type="match status" value="1"/>
</dbReference>
<evidence type="ECO:0000259" key="3">
    <source>
        <dbReference type="Pfam" id="PF20335"/>
    </source>
</evidence>